<gene>
    <name evidence="2" type="ORF">HaLaN_00881</name>
</gene>
<keyword evidence="3" id="KW-1185">Reference proteome</keyword>
<proteinExistence type="predicted"/>
<reference evidence="2 3" key="1">
    <citation type="submission" date="2020-02" db="EMBL/GenBank/DDBJ databases">
        <title>Draft genome sequence of Haematococcus lacustris strain NIES-144.</title>
        <authorList>
            <person name="Morimoto D."/>
            <person name="Nakagawa S."/>
            <person name="Yoshida T."/>
            <person name="Sawayama S."/>
        </authorList>
    </citation>
    <scope>NUCLEOTIDE SEQUENCE [LARGE SCALE GENOMIC DNA]</scope>
    <source>
        <strain evidence="2 3">NIES-144</strain>
    </source>
</reference>
<feature type="domain" description="DUF4399" evidence="1">
    <location>
        <begin position="38"/>
        <end position="125"/>
    </location>
</feature>
<evidence type="ECO:0000259" key="1">
    <source>
        <dbReference type="Pfam" id="PF14347"/>
    </source>
</evidence>
<sequence>MQLAMRSRGLLVSPAWAAGVSFKGLSNNAEVSSPVHLEFAVEGMSVKPAAEGVQPNSGHFHVLLDTGATAAGEVLPFDATHLHYGKGQMSADVPLAPGTHQLTLQFANALHESYGPDLASTVTVT</sequence>
<feature type="non-terminal residue" evidence="2">
    <location>
        <position position="125"/>
    </location>
</feature>
<name>A0A699YGX1_HAELA</name>
<evidence type="ECO:0000313" key="3">
    <source>
        <dbReference type="Proteomes" id="UP000485058"/>
    </source>
</evidence>
<dbReference type="Proteomes" id="UP000485058">
    <property type="component" value="Unassembled WGS sequence"/>
</dbReference>
<dbReference type="Pfam" id="PF14347">
    <property type="entry name" value="DUF4399"/>
    <property type="match status" value="1"/>
</dbReference>
<organism evidence="2 3">
    <name type="scientific">Haematococcus lacustris</name>
    <name type="common">Green alga</name>
    <name type="synonym">Haematococcus pluvialis</name>
    <dbReference type="NCBI Taxonomy" id="44745"/>
    <lineage>
        <taxon>Eukaryota</taxon>
        <taxon>Viridiplantae</taxon>
        <taxon>Chlorophyta</taxon>
        <taxon>core chlorophytes</taxon>
        <taxon>Chlorophyceae</taxon>
        <taxon>CS clade</taxon>
        <taxon>Chlamydomonadales</taxon>
        <taxon>Haematococcaceae</taxon>
        <taxon>Haematococcus</taxon>
    </lineage>
</organism>
<comment type="caution">
    <text evidence="2">The sequence shown here is derived from an EMBL/GenBank/DDBJ whole genome shotgun (WGS) entry which is preliminary data.</text>
</comment>
<dbReference type="EMBL" id="BLLF01000031">
    <property type="protein sequence ID" value="GFH06276.1"/>
    <property type="molecule type" value="Genomic_DNA"/>
</dbReference>
<dbReference type="AlphaFoldDB" id="A0A699YGX1"/>
<dbReference type="InterPro" id="IPR025512">
    <property type="entry name" value="DUF4399"/>
</dbReference>
<protein>
    <submittedName>
        <fullName evidence="2">DUF4399 domain-containing protein</fullName>
    </submittedName>
</protein>
<evidence type="ECO:0000313" key="2">
    <source>
        <dbReference type="EMBL" id="GFH06276.1"/>
    </source>
</evidence>
<feature type="non-terminal residue" evidence="2">
    <location>
        <position position="1"/>
    </location>
</feature>
<accession>A0A699YGX1</accession>